<dbReference type="GO" id="GO:0000287">
    <property type="term" value="F:magnesium ion binding"/>
    <property type="evidence" value="ECO:0007669"/>
    <property type="project" value="UniProtKB-UniRule"/>
</dbReference>
<name>A0A9D1LTU2_9FIRM</name>
<proteinExistence type="inferred from homology"/>
<evidence type="ECO:0000313" key="12">
    <source>
        <dbReference type="EMBL" id="HIU47777.1"/>
    </source>
</evidence>
<dbReference type="PIRSF" id="PIRSF000513">
    <property type="entry name" value="Thz_kinase"/>
    <property type="match status" value="1"/>
</dbReference>
<evidence type="ECO:0000256" key="7">
    <source>
        <dbReference type="ARBA" id="ARBA00022777"/>
    </source>
</evidence>
<dbReference type="HAMAP" id="MF_00228">
    <property type="entry name" value="Thz_kinase"/>
    <property type="match status" value="1"/>
</dbReference>
<comment type="catalytic activity">
    <reaction evidence="1 11">
        <text>5-(2-hydroxyethyl)-4-methylthiazole + ATP = 4-methyl-5-(2-phosphooxyethyl)-thiazole + ADP + H(+)</text>
        <dbReference type="Rhea" id="RHEA:24212"/>
        <dbReference type="ChEBI" id="CHEBI:15378"/>
        <dbReference type="ChEBI" id="CHEBI:17957"/>
        <dbReference type="ChEBI" id="CHEBI:30616"/>
        <dbReference type="ChEBI" id="CHEBI:58296"/>
        <dbReference type="ChEBI" id="CHEBI:456216"/>
        <dbReference type="EC" id="2.7.1.50"/>
    </reaction>
</comment>
<evidence type="ECO:0000256" key="9">
    <source>
        <dbReference type="ARBA" id="ARBA00022842"/>
    </source>
</evidence>
<keyword evidence="6 11" id="KW-0547">Nucleotide-binding</keyword>
<dbReference type="EMBL" id="DVND01000009">
    <property type="protein sequence ID" value="HIU47777.1"/>
    <property type="molecule type" value="Genomic_DNA"/>
</dbReference>
<accession>A0A9D1LTU2</accession>
<feature type="binding site" evidence="11">
    <location>
        <position position="43"/>
    </location>
    <ligand>
        <name>substrate</name>
    </ligand>
</feature>
<dbReference type="AlphaFoldDB" id="A0A9D1LTU2"/>
<dbReference type="Gene3D" id="3.40.1190.20">
    <property type="match status" value="1"/>
</dbReference>
<comment type="cofactor">
    <cofactor evidence="2 11">
        <name>Mg(2+)</name>
        <dbReference type="ChEBI" id="CHEBI:18420"/>
    </cofactor>
</comment>
<dbReference type="GO" id="GO:0004417">
    <property type="term" value="F:hydroxyethylthiazole kinase activity"/>
    <property type="evidence" value="ECO:0007669"/>
    <property type="project" value="UniProtKB-UniRule"/>
</dbReference>
<keyword evidence="7 11" id="KW-0418">Kinase</keyword>
<feature type="binding site" evidence="11">
    <location>
        <position position="172"/>
    </location>
    <ligand>
        <name>ATP</name>
        <dbReference type="ChEBI" id="CHEBI:30616"/>
    </ligand>
</feature>
<dbReference type="InterPro" id="IPR000417">
    <property type="entry name" value="Hyethyz_kinase"/>
</dbReference>
<evidence type="ECO:0000256" key="1">
    <source>
        <dbReference type="ARBA" id="ARBA00001771"/>
    </source>
</evidence>
<keyword evidence="4 11" id="KW-0808">Transferase</keyword>
<dbReference type="Proteomes" id="UP000824111">
    <property type="component" value="Unassembled WGS sequence"/>
</dbReference>
<evidence type="ECO:0000256" key="8">
    <source>
        <dbReference type="ARBA" id="ARBA00022840"/>
    </source>
</evidence>
<comment type="function">
    <text evidence="11">Catalyzes the phosphorylation of the hydroxyl group of 4-methyl-5-beta-hydroxyethylthiazole (THZ).</text>
</comment>
<comment type="similarity">
    <text evidence="11">Belongs to the Thz kinase family.</text>
</comment>
<dbReference type="InterPro" id="IPR029056">
    <property type="entry name" value="Ribokinase-like"/>
</dbReference>
<keyword evidence="8 11" id="KW-0067">ATP-binding</keyword>
<comment type="pathway">
    <text evidence="3 11">Cofactor biosynthesis; thiamine diphosphate biosynthesis; 4-methyl-5-(2-phosphoethyl)-thiazole from 5-(2-hydroxyethyl)-4-methylthiazole: step 1/1.</text>
</comment>
<dbReference type="CDD" id="cd01170">
    <property type="entry name" value="THZ_kinase"/>
    <property type="match status" value="1"/>
</dbReference>
<dbReference type="GO" id="GO:0009228">
    <property type="term" value="P:thiamine biosynthetic process"/>
    <property type="evidence" value="ECO:0007669"/>
    <property type="project" value="UniProtKB-KW"/>
</dbReference>
<gene>
    <name evidence="11 12" type="primary">thiM</name>
    <name evidence="12" type="ORF">IAB04_00275</name>
</gene>
<dbReference type="NCBIfam" id="NF006830">
    <property type="entry name" value="PRK09355.1"/>
    <property type="match status" value="1"/>
</dbReference>
<evidence type="ECO:0000256" key="10">
    <source>
        <dbReference type="ARBA" id="ARBA00022977"/>
    </source>
</evidence>
<keyword evidence="9 11" id="KW-0460">Magnesium</keyword>
<evidence type="ECO:0000256" key="5">
    <source>
        <dbReference type="ARBA" id="ARBA00022723"/>
    </source>
</evidence>
<dbReference type="Pfam" id="PF02110">
    <property type="entry name" value="HK"/>
    <property type="match status" value="1"/>
</dbReference>
<organism evidence="12 13">
    <name type="scientific">Candidatus Avimonoglobus intestinipullorum</name>
    <dbReference type="NCBI Taxonomy" id="2840699"/>
    <lineage>
        <taxon>Bacteria</taxon>
        <taxon>Bacillati</taxon>
        <taxon>Bacillota</taxon>
        <taxon>Clostridia</taxon>
        <taxon>Eubacteriales</taxon>
        <taxon>Candidatus Avimonoglobus</taxon>
    </lineage>
</organism>
<feature type="binding site" evidence="11">
    <location>
        <position position="119"/>
    </location>
    <ligand>
        <name>ATP</name>
        <dbReference type="ChEBI" id="CHEBI:30616"/>
    </ligand>
</feature>
<evidence type="ECO:0000256" key="4">
    <source>
        <dbReference type="ARBA" id="ARBA00022679"/>
    </source>
</evidence>
<comment type="caution">
    <text evidence="12">The sequence shown here is derived from an EMBL/GenBank/DDBJ whole genome shotgun (WGS) entry which is preliminary data.</text>
</comment>
<protein>
    <recommendedName>
        <fullName evidence="11">Hydroxyethylthiazole kinase</fullName>
        <ecNumber evidence="11">2.7.1.50</ecNumber>
    </recommendedName>
    <alternativeName>
        <fullName evidence="11">4-methyl-5-beta-hydroxyethylthiazole kinase</fullName>
        <shortName evidence="11">TH kinase</shortName>
        <shortName evidence="11">Thz kinase</shortName>
    </alternativeName>
</protein>
<evidence type="ECO:0000256" key="11">
    <source>
        <dbReference type="HAMAP-Rule" id="MF_00228"/>
    </source>
</evidence>
<reference evidence="12" key="2">
    <citation type="journal article" date="2021" name="PeerJ">
        <title>Extensive microbial diversity within the chicken gut microbiome revealed by metagenomics and culture.</title>
        <authorList>
            <person name="Gilroy R."/>
            <person name="Ravi A."/>
            <person name="Getino M."/>
            <person name="Pursley I."/>
            <person name="Horton D.L."/>
            <person name="Alikhan N.F."/>
            <person name="Baker D."/>
            <person name="Gharbi K."/>
            <person name="Hall N."/>
            <person name="Watson M."/>
            <person name="Adriaenssens E.M."/>
            <person name="Foster-Nyarko E."/>
            <person name="Jarju S."/>
            <person name="Secka A."/>
            <person name="Antonio M."/>
            <person name="Oren A."/>
            <person name="Chaudhuri R.R."/>
            <person name="La Ragione R."/>
            <person name="Hildebrand F."/>
            <person name="Pallen M.J."/>
        </authorList>
    </citation>
    <scope>NUCLEOTIDE SEQUENCE</scope>
    <source>
        <strain evidence="12">ChiSjej4B22-9803</strain>
    </source>
</reference>
<evidence type="ECO:0000313" key="13">
    <source>
        <dbReference type="Proteomes" id="UP000824111"/>
    </source>
</evidence>
<dbReference type="PRINTS" id="PR01099">
    <property type="entry name" value="HYETHTZKNASE"/>
</dbReference>
<evidence type="ECO:0000256" key="2">
    <source>
        <dbReference type="ARBA" id="ARBA00001946"/>
    </source>
</evidence>
<keyword evidence="5 11" id="KW-0479">Metal-binding</keyword>
<feature type="binding site" evidence="11">
    <location>
        <position position="199"/>
    </location>
    <ligand>
        <name>substrate</name>
    </ligand>
</feature>
<dbReference type="EC" id="2.7.1.50" evidence="11"/>
<evidence type="ECO:0000256" key="6">
    <source>
        <dbReference type="ARBA" id="ARBA00022741"/>
    </source>
</evidence>
<keyword evidence="10 11" id="KW-0784">Thiamine biosynthesis</keyword>
<dbReference type="SUPFAM" id="SSF53613">
    <property type="entry name" value="Ribokinase-like"/>
    <property type="match status" value="1"/>
</dbReference>
<reference evidence="12" key="1">
    <citation type="submission" date="2020-10" db="EMBL/GenBank/DDBJ databases">
        <authorList>
            <person name="Gilroy R."/>
        </authorList>
    </citation>
    <scope>NUCLEOTIDE SEQUENCE</scope>
    <source>
        <strain evidence="12">ChiSjej4B22-9803</strain>
    </source>
</reference>
<sequence length="270" mass="28453">MNRLAALKRQIKQNRPLIHCITNPISINDCANAVLALGARPIMAEHPKEVCAITKTAQALAVNLGNITDARMESILLAGETAAAQHIPHIIDAVGVTCSPLRMELARDYIRECKPWIIKGNSSEIKALAGRTVHAPGIDAADGDKVTPRNLAAWADLAKNYALETGAVILVTGKIDLICTAEKAYAVQNGCAMLSELTGTGCMLNVITASFLAGKDALAAAVFGAAVLGIAGELAQTPKGTGTFRQNLLDGLYTMTEDALREKMNIGAVQ</sequence>
<dbReference type="GO" id="GO:0005524">
    <property type="term" value="F:ATP binding"/>
    <property type="evidence" value="ECO:0007669"/>
    <property type="project" value="UniProtKB-UniRule"/>
</dbReference>
<dbReference type="GO" id="GO:0009229">
    <property type="term" value="P:thiamine diphosphate biosynthetic process"/>
    <property type="evidence" value="ECO:0007669"/>
    <property type="project" value="UniProtKB-UniRule"/>
</dbReference>
<evidence type="ECO:0000256" key="3">
    <source>
        <dbReference type="ARBA" id="ARBA00004868"/>
    </source>
</evidence>